<dbReference type="CDD" id="cd04765">
    <property type="entry name" value="HTH_MlrA-like_sg2"/>
    <property type="match status" value="1"/>
</dbReference>
<dbReference type="GO" id="GO:0003677">
    <property type="term" value="F:DNA binding"/>
    <property type="evidence" value="ECO:0007669"/>
    <property type="project" value="UniProtKB-KW"/>
</dbReference>
<dbReference type="InterPro" id="IPR009061">
    <property type="entry name" value="DNA-bd_dom_put_sf"/>
</dbReference>
<reference evidence="4 5" key="1">
    <citation type="submission" date="2018-08" db="EMBL/GenBank/DDBJ databases">
        <title>Pallidiluteibacterium maritimus gen. nov., sp. nov., isolated from coastal sediment.</title>
        <authorList>
            <person name="Zhou L.Y."/>
        </authorList>
    </citation>
    <scope>NUCLEOTIDE SEQUENCE [LARGE SCALE GENOMIC DNA]</scope>
    <source>
        <strain evidence="4 5">XSD2</strain>
    </source>
</reference>
<dbReference type="SMART" id="SM00422">
    <property type="entry name" value="HTH_MERR"/>
    <property type="match status" value="1"/>
</dbReference>
<dbReference type="OrthoDB" id="9810140at2"/>
<proteinExistence type="predicted"/>
<dbReference type="Proteomes" id="UP000265926">
    <property type="component" value="Unassembled WGS sequence"/>
</dbReference>
<feature type="domain" description="HTH merR-type" evidence="3">
    <location>
        <begin position="1"/>
        <end position="68"/>
    </location>
</feature>
<dbReference type="SUPFAM" id="SSF46955">
    <property type="entry name" value="Putative DNA-binding domain"/>
    <property type="match status" value="1"/>
</dbReference>
<feature type="coiled-coil region" evidence="2">
    <location>
        <begin position="63"/>
        <end position="103"/>
    </location>
</feature>
<dbReference type="Pfam" id="PF13411">
    <property type="entry name" value="MerR_1"/>
    <property type="match status" value="1"/>
</dbReference>
<accession>A0A399T6K1</accession>
<protein>
    <submittedName>
        <fullName evidence="4">MerR family transcriptional regulator</fullName>
    </submittedName>
</protein>
<evidence type="ECO:0000259" key="3">
    <source>
        <dbReference type="PROSITE" id="PS50937"/>
    </source>
</evidence>
<dbReference type="EMBL" id="QWGR01000003">
    <property type="protein sequence ID" value="RIJ49533.1"/>
    <property type="molecule type" value="Genomic_DNA"/>
</dbReference>
<dbReference type="Gene3D" id="1.10.1660.10">
    <property type="match status" value="1"/>
</dbReference>
<dbReference type="PROSITE" id="PS50937">
    <property type="entry name" value="HTH_MERR_2"/>
    <property type="match status" value="1"/>
</dbReference>
<organism evidence="4 5">
    <name type="scientific">Maribellus luteus</name>
    <dbReference type="NCBI Taxonomy" id="2305463"/>
    <lineage>
        <taxon>Bacteria</taxon>
        <taxon>Pseudomonadati</taxon>
        <taxon>Bacteroidota</taxon>
        <taxon>Bacteroidia</taxon>
        <taxon>Marinilabiliales</taxon>
        <taxon>Prolixibacteraceae</taxon>
        <taxon>Maribellus</taxon>
    </lineage>
</organism>
<evidence type="ECO:0000256" key="2">
    <source>
        <dbReference type="SAM" id="Coils"/>
    </source>
</evidence>
<comment type="caution">
    <text evidence="4">The sequence shown here is derived from an EMBL/GenBank/DDBJ whole genome shotgun (WGS) entry which is preliminary data.</text>
</comment>
<sequence length="103" mass="12310">MGEVTEMFGLTPSNIRYWENQFEALKPFKNKKGNRLFTKEDLETIRLIHYLVKQRGLTIKGARQKLKENREDTLNNYEIVKKLQDIRQELMAIKESLEDHDEN</sequence>
<keyword evidence="2" id="KW-0175">Coiled coil</keyword>
<dbReference type="InterPro" id="IPR000551">
    <property type="entry name" value="MerR-type_HTH_dom"/>
</dbReference>
<dbReference type="AlphaFoldDB" id="A0A399T6K1"/>
<evidence type="ECO:0000256" key="1">
    <source>
        <dbReference type="ARBA" id="ARBA00023125"/>
    </source>
</evidence>
<name>A0A399T6K1_9BACT</name>
<dbReference type="GO" id="GO:0003700">
    <property type="term" value="F:DNA-binding transcription factor activity"/>
    <property type="evidence" value="ECO:0007669"/>
    <property type="project" value="InterPro"/>
</dbReference>
<keyword evidence="1" id="KW-0238">DNA-binding</keyword>
<dbReference type="PANTHER" id="PTHR30204">
    <property type="entry name" value="REDOX-CYCLING DRUG-SENSING TRANSCRIPTIONAL ACTIVATOR SOXR"/>
    <property type="match status" value="1"/>
</dbReference>
<gene>
    <name evidence="4" type="ORF">D1614_06185</name>
</gene>
<evidence type="ECO:0000313" key="4">
    <source>
        <dbReference type="EMBL" id="RIJ49533.1"/>
    </source>
</evidence>
<keyword evidence="5" id="KW-1185">Reference proteome</keyword>
<evidence type="ECO:0000313" key="5">
    <source>
        <dbReference type="Proteomes" id="UP000265926"/>
    </source>
</evidence>
<dbReference type="InterPro" id="IPR047057">
    <property type="entry name" value="MerR_fam"/>
</dbReference>
<dbReference type="PANTHER" id="PTHR30204:SF15">
    <property type="entry name" value="BLL5018 PROTEIN"/>
    <property type="match status" value="1"/>
</dbReference>